<dbReference type="Pfam" id="PF01814">
    <property type="entry name" value="Hemerythrin"/>
    <property type="match status" value="1"/>
</dbReference>
<evidence type="ECO:0000259" key="1">
    <source>
        <dbReference type="Pfam" id="PF01814"/>
    </source>
</evidence>
<dbReference type="PANTHER" id="PTHR38048">
    <property type="entry name" value="EXPRESSED PROTEIN"/>
    <property type="match status" value="1"/>
</dbReference>
<organism evidence="2 3">
    <name type="scientific">Talaromyces proteolyticus</name>
    <dbReference type="NCBI Taxonomy" id="1131652"/>
    <lineage>
        <taxon>Eukaryota</taxon>
        <taxon>Fungi</taxon>
        <taxon>Dikarya</taxon>
        <taxon>Ascomycota</taxon>
        <taxon>Pezizomycotina</taxon>
        <taxon>Eurotiomycetes</taxon>
        <taxon>Eurotiomycetidae</taxon>
        <taxon>Eurotiales</taxon>
        <taxon>Trichocomaceae</taxon>
        <taxon>Talaromyces</taxon>
        <taxon>Talaromyces sect. Bacilispori</taxon>
    </lineage>
</organism>
<gene>
    <name evidence="2" type="ORF">BGW36DRAFT_300402</name>
</gene>
<dbReference type="CDD" id="cd12108">
    <property type="entry name" value="Hr-like"/>
    <property type="match status" value="1"/>
</dbReference>
<protein>
    <recommendedName>
        <fullName evidence="1">Hemerythrin-like domain-containing protein</fullName>
    </recommendedName>
</protein>
<keyword evidence="3" id="KW-1185">Reference proteome</keyword>
<evidence type="ECO:0000313" key="2">
    <source>
        <dbReference type="EMBL" id="KAH8694005.1"/>
    </source>
</evidence>
<dbReference type="RefSeq" id="XP_046069675.1">
    <property type="nucleotide sequence ID" value="XM_046211620.1"/>
</dbReference>
<comment type="caution">
    <text evidence="2">The sequence shown here is derived from an EMBL/GenBank/DDBJ whole genome shotgun (WGS) entry which is preliminary data.</text>
</comment>
<dbReference type="EMBL" id="JAJTJA010000009">
    <property type="protein sequence ID" value="KAH8694005.1"/>
    <property type="molecule type" value="Genomic_DNA"/>
</dbReference>
<sequence>MDDSTPVELRQWADAPYLLIETPKHKAGKTGYTDAYMETASTMCVVHNALLRGLNSIYIQGPSILPADYKDFIGYSLCWHSAIHEHHTSEEDQFFPDIEEAVGERGLLDNNVQQHKSFQSGLDEFSSYLKSLAGKESSFDAARLNGIIASFAPALCDHLESEIQSLQDLSKYGAKLPIDDLWSKEGQRTVIAMTKFSALPFFFLNLDVTHEDYLWKDWPPIPRPARWVITRCFTLWHQGYWKFASCDRNGIPKPLYAAGNPLDGTFK</sequence>
<dbReference type="Gene3D" id="1.20.120.520">
    <property type="entry name" value="nmb1532 protein domain like"/>
    <property type="match status" value="1"/>
</dbReference>
<dbReference type="InterPro" id="IPR012312">
    <property type="entry name" value="Hemerythrin-like"/>
</dbReference>
<feature type="domain" description="Hemerythrin-like" evidence="1">
    <location>
        <begin position="47"/>
        <end position="164"/>
    </location>
</feature>
<proteinExistence type="predicted"/>
<dbReference type="InterPro" id="IPR053206">
    <property type="entry name" value="Dimeric_xanthone_biosynth"/>
</dbReference>
<accession>A0AAD4KJR8</accession>
<name>A0AAD4KJR8_9EURO</name>
<dbReference type="PANTHER" id="PTHR38048:SF2">
    <property type="entry name" value="HEMERYTHRIN-LIKE DOMAIN-CONTAINING PROTEIN"/>
    <property type="match status" value="1"/>
</dbReference>
<reference evidence="2" key="1">
    <citation type="submission" date="2021-12" db="EMBL/GenBank/DDBJ databases">
        <title>Convergent genome expansion in fungi linked to evolution of root-endophyte symbiosis.</title>
        <authorList>
            <consortium name="DOE Joint Genome Institute"/>
            <person name="Ke Y.-H."/>
            <person name="Bonito G."/>
            <person name="Liao H.-L."/>
            <person name="Looney B."/>
            <person name="Rojas-Flechas A."/>
            <person name="Nash J."/>
            <person name="Hameed K."/>
            <person name="Schadt C."/>
            <person name="Martin F."/>
            <person name="Crous P.W."/>
            <person name="Miettinen O."/>
            <person name="Magnuson J.K."/>
            <person name="Labbe J."/>
            <person name="Jacobson D."/>
            <person name="Doktycz M.J."/>
            <person name="Veneault-Fourrey C."/>
            <person name="Kuo A."/>
            <person name="Mondo S."/>
            <person name="Calhoun S."/>
            <person name="Riley R."/>
            <person name="Ohm R."/>
            <person name="LaButti K."/>
            <person name="Andreopoulos B."/>
            <person name="Pangilinan J."/>
            <person name="Nolan M."/>
            <person name="Tritt A."/>
            <person name="Clum A."/>
            <person name="Lipzen A."/>
            <person name="Daum C."/>
            <person name="Barry K."/>
            <person name="Grigoriev I.V."/>
            <person name="Vilgalys R."/>
        </authorList>
    </citation>
    <scope>NUCLEOTIDE SEQUENCE</scope>
    <source>
        <strain evidence="2">PMI_201</strain>
    </source>
</reference>
<dbReference type="Proteomes" id="UP001201262">
    <property type="component" value="Unassembled WGS sequence"/>
</dbReference>
<dbReference type="AlphaFoldDB" id="A0AAD4KJR8"/>
<evidence type="ECO:0000313" key="3">
    <source>
        <dbReference type="Proteomes" id="UP001201262"/>
    </source>
</evidence>
<dbReference type="GeneID" id="70241907"/>